<dbReference type="RefSeq" id="WP_045485210.1">
    <property type="nucleotide sequence ID" value="NZ_LTAO01000005.1"/>
</dbReference>
<organism evidence="1 2">
    <name type="scientific">Alkalihalobacillus trypoxylicola</name>
    <dbReference type="NCBI Taxonomy" id="519424"/>
    <lineage>
        <taxon>Bacteria</taxon>
        <taxon>Bacillati</taxon>
        <taxon>Bacillota</taxon>
        <taxon>Bacilli</taxon>
        <taxon>Bacillales</taxon>
        <taxon>Bacillaceae</taxon>
        <taxon>Alkalihalobacillus</taxon>
    </lineage>
</organism>
<evidence type="ECO:0008006" key="3">
    <source>
        <dbReference type="Google" id="ProtNLM"/>
    </source>
</evidence>
<dbReference type="Pfam" id="PF14070">
    <property type="entry name" value="YjfB_motility"/>
    <property type="match status" value="1"/>
</dbReference>
<dbReference type="AlphaFoldDB" id="A0A162ETW8"/>
<reference evidence="1" key="1">
    <citation type="submission" date="2016-02" db="EMBL/GenBank/DDBJ databases">
        <title>Genome sequence of Bacillus trypoxylicola KCTC 13244(T).</title>
        <authorList>
            <person name="Jeong H."/>
            <person name="Park S.-H."/>
            <person name="Choi S.-K."/>
        </authorList>
    </citation>
    <scope>NUCLEOTIDE SEQUENCE [LARGE SCALE GENOMIC DNA]</scope>
    <source>
        <strain evidence="1">KCTC 13244</strain>
    </source>
</reference>
<keyword evidence="2" id="KW-1185">Reference proteome</keyword>
<accession>A0A162ETW8</accession>
<dbReference type="Proteomes" id="UP000075806">
    <property type="component" value="Unassembled WGS sequence"/>
</dbReference>
<proteinExistence type="predicted"/>
<gene>
    <name evidence="1" type="ORF">AZF04_15950</name>
</gene>
<evidence type="ECO:0000313" key="2">
    <source>
        <dbReference type="Proteomes" id="UP000075806"/>
    </source>
</evidence>
<protein>
    <recommendedName>
        <fullName evidence="3">Motility protein</fullName>
    </recommendedName>
</protein>
<evidence type="ECO:0000313" key="1">
    <source>
        <dbReference type="EMBL" id="KYG33716.1"/>
    </source>
</evidence>
<dbReference type="EMBL" id="LTAO01000005">
    <property type="protein sequence ID" value="KYG33716.1"/>
    <property type="molecule type" value="Genomic_DNA"/>
</dbReference>
<dbReference type="InterPro" id="IPR025906">
    <property type="entry name" value="YjfB_motility"/>
</dbReference>
<dbReference type="OrthoDB" id="1924973at2"/>
<sequence>MDIAMLSIALNQNQVQSQASLSLMKKTLGEVEQQGEAIKKLMSTADVRMIQSIAEPHLGQSIDIRL</sequence>
<dbReference type="STRING" id="519424.AZF04_15950"/>
<name>A0A162ETW8_9BACI</name>
<comment type="caution">
    <text evidence="1">The sequence shown here is derived from an EMBL/GenBank/DDBJ whole genome shotgun (WGS) entry which is preliminary data.</text>
</comment>